<protein>
    <submittedName>
        <fullName evidence="1">Uncharacterized protein</fullName>
    </submittedName>
</protein>
<accession>A0ABQ7GBU7</accession>
<proteinExistence type="predicted"/>
<dbReference type="Proteomes" id="UP000815325">
    <property type="component" value="Unassembled WGS sequence"/>
</dbReference>
<dbReference type="EMBL" id="MU069904">
    <property type="protein sequence ID" value="KAF5832003.1"/>
    <property type="molecule type" value="Genomic_DNA"/>
</dbReference>
<evidence type="ECO:0000313" key="2">
    <source>
        <dbReference type="Proteomes" id="UP000815325"/>
    </source>
</evidence>
<reference evidence="1" key="1">
    <citation type="submission" date="2017-08" db="EMBL/GenBank/DDBJ databases">
        <authorList>
            <person name="Polle J.E."/>
            <person name="Barry K."/>
            <person name="Cushman J."/>
            <person name="Schmutz J."/>
            <person name="Tran D."/>
            <person name="Hathwaick L.T."/>
            <person name="Yim W.C."/>
            <person name="Jenkins J."/>
            <person name="Mckie-Krisberg Z.M."/>
            <person name="Prochnik S."/>
            <person name="Lindquist E."/>
            <person name="Dockter R.B."/>
            <person name="Adam C."/>
            <person name="Molina H."/>
            <person name="Bunkerborg J."/>
            <person name="Jin E."/>
            <person name="Buchheim M."/>
            <person name="Magnuson J."/>
        </authorList>
    </citation>
    <scope>NUCLEOTIDE SEQUENCE</scope>
    <source>
        <strain evidence="1">CCAP 19/18</strain>
    </source>
</reference>
<evidence type="ECO:0000313" key="1">
    <source>
        <dbReference type="EMBL" id="KAF5832003.1"/>
    </source>
</evidence>
<sequence length="63" mass="6863">MCVLHAAHEGMIRERGLGLKHFDAVAGHLVAAMKELGVAEDMINEAANVVMSTRPLFDPARYT</sequence>
<name>A0ABQ7GBU7_DUNSA</name>
<dbReference type="Gene3D" id="1.10.490.10">
    <property type="entry name" value="Globins"/>
    <property type="match status" value="1"/>
</dbReference>
<organism evidence="1 2">
    <name type="scientific">Dunaliella salina</name>
    <name type="common">Green alga</name>
    <name type="synonym">Protococcus salinus</name>
    <dbReference type="NCBI Taxonomy" id="3046"/>
    <lineage>
        <taxon>Eukaryota</taxon>
        <taxon>Viridiplantae</taxon>
        <taxon>Chlorophyta</taxon>
        <taxon>core chlorophytes</taxon>
        <taxon>Chlorophyceae</taxon>
        <taxon>CS clade</taxon>
        <taxon>Chlamydomonadales</taxon>
        <taxon>Dunaliellaceae</taxon>
        <taxon>Dunaliella</taxon>
    </lineage>
</organism>
<dbReference type="InterPro" id="IPR009050">
    <property type="entry name" value="Globin-like_sf"/>
</dbReference>
<dbReference type="SUPFAM" id="SSF46458">
    <property type="entry name" value="Globin-like"/>
    <property type="match status" value="1"/>
</dbReference>
<comment type="caution">
    <text evidence="1">The sequence shown here is derived from an EMBL/GenBank/DDBJ whole genome shotgun (WGS) entry which is preliminary data.</text>
</comment>
<gene>
    <name evidence="1" type="ORF">DUNSADRAFT_12244</name>
</gene>
<keyword evidence="2" id="KW-1185">Reference proteome</keyword>
<dbReference type="InterPro" id="IPR012292">
    <property type="entry name" value="Globin/Proto"/>
</dbReference>